<feature type="domain" description="BioF2-like acetyltransferase" evidence="1">
    <location>
        <begin position="159"/>
        <end position="292"/>
    </location>
</feature>
<dbReference type="Pfam" id="PF13480">
    <property type="entry name" value="Acetyltransf_6"/>
    <property type="match status" value="1"/>
</dbReference>
<gene>
    <name evidence="2" type="ORF">GCM10011487_41450</name>
</gene>
<comment type="caution">
    <text evidence="2">The sequence shown here is derived from an EMBL/GenBank/DDBJ whole genome shotgun (WGS) entry which is preliminary data.</text>
</comment>
<dbReference type="EMBL" id="BLJN01000004">
    <property type="protein sequence ID" value="GFE82145.1"/>
    <property type="molecule type" value="Genomic_DNA"/>
</dbReference>
<proteinExistence type="predicted"/>
<dbReference type="InterPro" id="IPR017469">
    <property type="entry name" value="PEP-CTERM_FemAB-rel"/>
</dbReference>
<keyword evidence="3" id="KW-1185">Reference proteome</keyword>
<dbReference type="Proteomes" id="UP000445000">
    <property type="component" value="Unassembled WGS sequence"/>
</dbReference>
<dbReference type="AlphaFoldDB" id="A0A829YFF1"/>
<dbReference type="NCBIfam" id="TIGR03019">
    <property type="entry name" value="pepcterm_femAB"/>
    <property type="match status" value="1"/>
</dbReference>
<evidence type="ECO:0000313" key="2">
    <source>
        <dbReference type="EMBL" id="GFE82145.1"/>
    </source>
</evidence>
<protein>
    <recommendedName>
        <fullName evidence="1">BioF2-like acetyltransferase domain-containing protein</fullName>
    </recommendedName>
</protein>
<dbReference type="SUPFAM" id="SSF55729">
    <property type="entry name" value="Acyl-CoA N-acyltransferases (Nat)"/>
    <property type="match status" value="1"/>
</dbReference>
<dbReference type="InterPro" id="IPR050644">
    <property type="entry name" value="PG_Glycine_Bridge_Synth"/>
</dbReference>
<dbReference type="PANTHER" id="PTHR36174">
    <property type="entry name" value="LIPID II:GLYCINE GLYCYLTRANSFERASE"/>
    <property type="match status" value="1"/>
</dbReference>
<accession>A0A829YFF1</accession>
<dbReference type="Gene3D" id="3.40.630.30">
    <property type="match status" value="1"/>
</dbReference>
<dbReference type="PANTHER" id="PTHR36174:SF1">
    <property type="entry name" value="LIPID II:GLYCINE GLYCYLTRANSFERASE"/>
    <property type="match status" value="1"/>
</dbReference>
<reference evidence="3" key="1">
    <citation type="submission" date="2020-01" db="EMBL/GenBank/DDBJ databases">
        <title>'Steroidobacter agaridevorans' sp. nov., agar-degrading bacteria isolated from rhizosphere soils.</title>
        <authorList>
            <person name="Ikenaga M."/>
            <person name="Kataoka M."/>
            <person name="Murouchi A."/>
            <person name="Katsuragi S."/>
            <person name="Sakai M."/>
        </authorList>
    </citation>
    <scope>NUCLEOTIDE SEQUENCE [LARGE SCALE GENOMIC DNA]</scope>
    <source>
        <strain evidence="3">YU21-B</strain>
    </source>
</reference>
<name>A0A829YFF1_9GAMM</name>
<dbReference type="InterPro" id="IPR016181">
    <property type="entry name" value="Acyl_CoA_acyltransferase"/>
</dbReference>
<evidence type="ECO:0000259" key="1">
    <source>
        <dbReference type="Pfam" id="PF13480"/>
    </source>
</evidence>
<sequence>MTSCEGAAVSALTVSVSTAPSPDWDDFVRTREASIYLLSNWALLARDVFGHHALFVEARHADGRLAGVLPIVQQKSLLGNFMTSIPFFNYGGALADSREARFALMDRARQIARAARCSYLELRDTDPSSDGWSARTDKVTMILQLPATTDALSKALGSKLRSQIKRADRETIAVRTGGRELLDSFYAVFAQNMRDLGTPVYPKRFFAAILERFSEHATLVVIDHQGVPSAAAFLVIDGARAEIPWASCRAQSKSVGLNMKLYWEVLRHVIERGSTSFDFGRSTMDSGTFKFKKQWGAEPQQLYWHRWERDADPAKAGVAAKESRLMRYATSVWQKLPLGIANALGPLVSPSLPW</sequence>
<dbReference type="InterPro" id="IPR038740">
    <property type="entry name" value="BioF2-like_GNAT_dom"/>
</dbReference>
<evidence type="ECO:0000313" key="3">
    <source>
        <dbReference type="Proteomes" id="UP000445000"/>
    </source>
</evidence>
<organism evidence="2 3">
    <name type="scientific">Steroidobacter agaridevorans</name>
    <dbReference type="NCBI Taxonomy" id="2695856"/>
    <lineage>
        <taxon>Bacteria</taxon>
        <taxon>Pseudomonadati</taxon>
        <taxon>Pseudomonadota</taxon>
        <taxon>Gammaproteobacteria</taxon>
        <taxon>Steroidobacterales</taxon>
        <taxon>Steroidobacteraceae</taxon>
        <taxon>Steroidobacter</taxon>
    </lineage>
</organism>